<name>A0A540MUE8_MALBA</name>
<dbReference type="EMBL" id="VIEB01000187">
    <property type="protein sequence ID" value="TQE01853.1"/>
    <property type="molecule type" value="Genomic_DNA"/>
</dbReference>
<gene>
    <name evidence="2" type="ORF">C1H46_012477</name>
</gene>
<sequence length="390" mass="43594">MVDELFSIDDWFQRGKSLPYFGFQNNVFKDVEPSPDLVPLIDPKYISRCCTEHGRIPTVPVYFKFSYGEAIEFASMLEDVDNLLYLPIMGNVDLFYYDIHRAYVEVFNVLKKGVPTSPRISHRKRFAKEFLYASILQIFLWEHIINLKIRPYLCNAAKSRFVIDSVSYVPKRLPLACRCVVYGEDASVKLIPLFENLDFPSLIEKLLAFLALLVPFLGKENEEKSAVYAHFRVRQQFGFEHRVPLSFPSIDVAYEIKKLGHLVKSKTVVAKALVAHAGLARRIRGAQVSASFDTSKLAKYLHVTDASEDELNTGDVANDETSFGKGVDDDVSEEKPSGKSGGNVNFDEVDGFLNDDVQVNVENVEVGGLNAVASFPGLMVIGGSISLDGA</sequence>
<accession>A0A540MUE8</accession>
<keyword evidence="3" id="KW-1185">Reference proteome</keyword>
<evidence type="ECO:0008006" key="4">
    <source>
        <dbReference type="Google" id="ProtNLM"/>
    </source>
</evidence>
<organism evidence="2 3">
    <name type="scientific">Malus baccata</name>
    <name type="common">Siberian crab apple</name>
    <name type="synonym">Pyrus baccata</name>
    <dbReference type="NCBI Taxonomy" id="106549"/>
    <lineage>
        <taxon>Eukaryota</taxon>
        <taxon>Viridiplantae</taxon>
        <taxon>Streptophyta</taxon>
        <taxon>Embryophyta</taxon>
        <taxon>Tracheophyta</taxon>
        <taxon>Spermatophyta</taxon>
        <taxon>Magnoliopsida</taxon>
        <taxon>eudicotyledons</taxon>
        <taxon>Gunneridae</taxon>
        <taxon>Pentapetalae</taxon>
        <taxon>rosids</taxon>
        <taxon>fabids</taxon>
        <taxon>Rosales</taxon>
        <taxon>Rosaceae</taxon>
        <taxon>Amygdaloideae</taxon>
        <taxon>Maleae</taxon>
        <taxon>Malus</taxon>
    </lineage>
</organism>
<feature type="region of interest" description="Disordered" evidence="1">
    <location>
        <begin position="311"/>
        <end position="344"/>
    </location>
</feature>
<evidence type="ECO:0000256" key="1">
    <source>
        <dbReference type="SAM" id="MobiDB-lite"/>
    </source>
</evidence>
<protein>
    <recommendedName>
        <fullName evidence="4">Aminotransferase-like plant mobile domain-containing protein</fullName>
    </recommendedName>
</protein>
<dbReference type="AlphaFoldDB" id="A0A540MUE8"/>
<evidence type="ECO:0000313" key="3">
    <source>
        <dbReference type="Proteomes" id="UP000315295"/>
    </source>
</evidence>
<reference evidence="2 3" key="1">
    <citation type="journal article" date="2019" name="G3 (Bethesda)">
        <title>Sequencing of a Wild Apple (Malus baccata) Genome Unravels the Differences Between Cultivated and Wild Apple Species Regarding Disease Resistance and Cold Tolerance.</title>
        <authorList>
            <person name="Chen X."/>
        </authorList>
    </citation>
    <scope>NUCLEOTIDE SEQUENCE [LARGE SCALE GENOMIC DNA]</scope>
    <source>
        <strain evidence="3">cv. Shandingzi</strain>
        <tissue evidence="2">Leaves</tissue>
    </source>
</reference>
<evidence type="ECO:0000313" key="2">
    <source>
        <dbReference type="EMBL" id="TQE01853.1"/>
    </source>
</evidence>
<comment type="caution">
    <text evidence="2">The sequence shown here is derived from an EMBL/GenBank/DDBJ whole genome shotgun (WGS) entry which is preliminary data.</text>
</comment>
<proteinExistence type="predicted"/>
<dbReference type="Proteomes" id="UP000315295">
    <property type="component" value="Unassembled WGS sequence"/>
</dbReference>